<name>A0A8D5ZGR6_9CREN</name>
<dbReference type="GO" id="GO:0006741">
    <property type="term" value="P:NADP+ biosynthetic process"/>
    <property type="evidence" value="ECO:0007669"/>
    <property type="project" value="InterPro"/>
</dbReference>
<dbReference type="Gene3D" id="3.40.50.10330">
    <property type="entry name" value="Probable inorganic polyphosphate/atp-NAD kinase, domain 1"/>
    <property type="match status" value="1"/>
</dbReference>
<dbReference type="Pfam" id="PF01513">
    <property type="entry name" value="NAD_kinase"/>
    <property type="match status" value="1"/>
</dbReference>
<keyword evidence="2" id="KW-1185">Reference proteome</keyword>
<dbReference type="SUPFAM" id="SSF111331">
    <property type="entry name" value="NAD kinase/diacylglycerol kinase-like"/>
    <property type="match status" value="1"/>
</dbReference>
<dbReference type="AlphaFoldDB" id="A0A8D5ZGR6"/>
<proteinExistence type="predicted"/>
<dbReference type="InterPro" id="IPR002504">
    <property type="entry name" value="NADK"/>
</dbReference>
<sequence>MTKTICLLVNPVAGSGGRIGYKGSDSLHTYNQETPLRMARFLSTAPKDSVIYVVAPREMGEDYFKNTQLNYRVIDITIHSPTLRVDTINALNYFLEKESCNIIVFAGGDGTARDVYSVVKDTLPVLGIPTGVKMHSGVFANTPEGAGILLRHFVQGKTEVIITEILDIDEEAYRQGKYNVKLFGYARTINYSNLIVPNKEEIISEKEEVDEIAQYVIDKELSNPDITYVIGPGSTTKNILRKIGIETNFLCTDILQNMKLIKSCANYDDLLNLTGELKLILTPIGRQGFLIGRGNQEIGPLFLRKLLRIESNKVERDNIIVVSTRSKLYTFDCLRIDSGDPKLDNLMKGVYKVIVGYDEFVAVKTCDITD</sequence>
<organism evidence="1 2">
    <name type="scientific">Stygiolobus caldivivus</name>
    <dbReference type="NCBI Taxonomy" id="2824673"/>
    <lineage>
        <taxon>Archaea</taxon>
        <taxon>Thermoproteota</taxon>
        <taxon>Thermoprotei</taxon>
        <taxon>Sulfolobales</taxon>
        <taxon>Sulfolobaceae</taxon>
        <taxon>Stygiolobus</taxon>
    </lineage>
</organism>
<dbReference type="InterPro" id="IPR016064">
    <property type="entry name" value="NAD/diacylglycerol_kinase_sf"/>
</dbReference>
<dbReference type="InterPro" id="IPR011386">
    <property type="entry name" value="Put_ATP-NAD_kin"/>
</dbReference>
<keyword evidence="1" id="KW-0418">Kinase</keyword>
<dbReference type="GeneID" id="66164211"/>
<evidence type="ECO:0000313" key="1">
    <source>
        <dbReference type="EMBL" id="BCU71188.1"/>
    </source>
</evidence>
<protein>
    <submittedName>
        <fullName evidence="1">ATP-NAD kinase</fullName>
    </submittedName>
</protein>
<dbReference type="InterPro" id="IPR039065">
    <property type="entry name" value="AcoX-like"/>
</dbReference>
<dbReference type="PANTHER" id="PTHR40697">
    <property type="entry name" value="ACETOIN CATABOLISM PROTEIN X"/>
    <property type="match status" value="1"/>
</dbReference>
<dbReference type="RefSeq" id="WP_221287927.1">
    <property type="nucleotide sequence ID" value="NZ_AP024597.1"/>
</dbReference>
<dbReference type="GO" id="GO:0003951">
    <property type="term" value="F:NAD+ kinase activity"/>
    <property type="evidence" value="ECO:0007669"/>
    <property type="project" value="InterPro"/>
</dbReference>
<dbReference type="KEGG" id="csty:KN1_24850"/>
<reference evidence="1 2" key="1">
    <citation type="submission" date="2021-04" db="EMBL/GenBank/DDBJ databases">
        <title>Complete genome sequence of Stygiolobus sp. KN-1.</title>
        <authorList>
            <person name="Nakamura K."/>
            <person name="Sakai H."/>
            <person name="Kurosawa N."/>
        </authorList>
    </citation>
    <scope>NUCLEOTIDE SEQUENCE [LARGE SCALE GENOMIC DNA]</scope>
    <source>
        <strain evidence="1 2">KN-1</strain>
    </source>
</reference>
<dbReference type="PANTHER" id="PTHR40697:SF2">
    <property type="entry name" value="ATP-NAD KINASE-RELATED"/>
    <property type="match status" value="1"/>
</dbReference>
<dbReference type="Proteomes" id="UP000825123">
    <property type="component" value="Chromosome"/>
</dbReference>
<dbReference type="EMBL" id="AP024597">
    <property type="protein sequence ID" value="BCU71188.1"/>
    <property type="molecule type" value="Genomic_DNA"/>
</dbReference>
<gene>
    <name evidence="1" type="ORF">KN1_24850</name>
</gene>
<dbReference type="PIRSF" id="PIRSF016907">
    <property type="entry name" value="Kin_ATP-NAD"/>
    <property type="match status" value="1"/>
</dbReference>
<dbReference type="InterPro" id="IPR017438">
    <property type="entry name" value="ATP-NAD_kinase_N"/>
</dbReference>
<accession>A0A8D5ZGR6</accession>
<evidence type="ECO:0000313" key="2">
    <source>
        <dbReference type="Proteomes" id="UP000825123"/>
    </source>
</evidence>
<dbReference type="Pfam" id="PF20143">
    <property type="entry name" value="NAD_kinase_C"/>
    <property type="match status" value="1"/>
</dbReference>
<keyword evidence="1" id="KW-0808">Transferase</keyword>